<feature type="domain" description="DUF7887" evidence="1">
    <location>
        <begin position="66"/>
        <end position="115"/>
    </location>
</feature>
<keyword evidence="2" id="KW-1185">Reference proteome</keyword>
<evidence type="ECO:0000259" key="1">
    <source>
        <dbReference type="Pfam" id="PF25397"/>
    </source>
</evidence>
<dbReference type="AlphaFoldDB" id="A0A1U8NIM3"/>
<accession>A0A1U8NIM3</accession>
<dbReference type="InterPro" id="IPR057209">
    <property type="entry name" value="DUF7887"/>
</dbReference>
<evidence type="ECO:0000313" key="2">
    <source>
        <dbReference type="Proteomes" id="UP000818029"/>
    </source>
</evidence>
<dbReference type="Pfam" id="PF25397">
    <property type="entry name" value="DUF7887"/>
    <property type="match status" value="1"/>
</dbReference>
<dbReference type="GeneID" id="107948784"/>
<evidence type="ECO:0000313" key="3">
    <source>
        <dbReference type="RefSeq" id="XP_016738922.1"/>
    </source>
</evidence>
<name>A0A1U8NIM3_GOSHI</name>
<organism evidence="2 3">
    <name type="scientific">Gossypium hirsutum</name>
    <name type="common">Upland cotton</name>
    <name type="synonym">Gossypium mexicanum</name>
    <dbReference type="NCBI Taxonomy" id="3635"/>
    <lineage>
        <taxon>Eukaryota</taxon>
        <taxon>Viridiplantae</taxon>
        <taxon>Streptophyta</taxon>
        <taxon>Embryophyta</taxon>
        <taxon>Tracheophyta</taxon>
        <taxon>Spermatophyta</taxon>
        <taxon>Magnoliopsida</taxon>
        <taxon>eudicotyledons</taxon>
        <taxon>Gunneridae</taxon>
        <taxon>Pentapetalae</taxon>
        <taxon>rosids</taxon>
        <taxon>malvids</taxon>
        <taxon>Malvales</taxon>
        <taxon>Malvaceae</taxon>
        <taxon>Malvoideae</taxon>
        <taxon>Gossypium</taxon>
    </lineage>
</organism>
<proteinExistence type="predicted"/>
<dbReference type="PANTHER" id="PTHR38389:SF1">
    <property type="entry name" value="DNA-DIRECTED RNA POLYMERASE SUBUNIT BETA"/>
    <property type="match status" value="1"/>
</dbReference>
<reference evidence="2" key="1">
    <citation type="journal article" date="2020" name="Nat. Genet.">
        <title>Genomic diversifications of five Gossypium allopolyploid species and their impact on cotton improvement.</title>
        <authorList>
            <person name="Chen Z.J."/>
            <person name="Sreedasyam A."/>
            <person name="Ando A."/>
            <person name="Song Q."/>
            <person name="De Santiago L.M."/>
            <person name="Hulse-Kemp A.M."/>
            <person name="Ding M."/>
            <person name="Ye W."/>
            <person name="Kirkbride R.C."/>
            <person name="Jenkins J."/>
            <person name="Plott C."/>
            <person name="Lovell J."/>
            <person name="Lin Y.M."/>
            <person name="Vaughn R."/>
            <person name="Liu B."/>
            <person name="Simpson S."/>
            <person name="Scheffler B.E."/>
            <person name="Wen L."/>
            <person name="Saski C.A."/>
            <person name="Grover C.E."/>
            <person name="Hu G."/>
            <person name="Conover J.L."/>
            <person name="Carlson J.W."/>
            <person name="Shu S."/>
            <person name="Boston L.B."/>
            <person name="Williams M."/>
            <person name="Peterson D.G."/>
            <person name="McGee K."/>
            <person name="Jones D.C."/>
            <person name="Wendel J.F."/>
            <person name="Stelly D.M."/>
            <person name="Grimwood J."/>
            <person name="Schmutz J."/>
        </authorList>
    </citation>
    <scope>NUCLEOTIDE SEQUENCE [LARGE SCALE GENOMIC DNA]</scope>
    <source>
        <strain evidence="2">cv. TM-1</strain>
    </source>
</reference>
<dbReference type="Proteomes" id="UP000818029">
    <property type="component" value="Chromosome A04"/>
</dbReference>
<gene>
    <name evidence="3" type="primary">LOC107948784</name>
</gene>
<dbReference type="RefSeq" id="XP_016738922.1">
    <property type="nucleotide sequence ID" value="XM_016883433.2"/>
</dbReference>
<protein>
    <submittedName>
        <fullName evidence="3">Uncharacterized protein isoform X2</fullName>
    </submittedName>
</protein>
<dbReference type="PANTHER" id="PTHR38389">
    <property type="entry name" value="DNA-DIRECTED RNA POLYMERASE SUBUNIT BETA"/>
    <property type="match status" value="1"/>
</dbReference>
<reference evidence="3" key="2">
    <citation type="submission" date="2025-08" db="UniProtKB">
        <authorList>
            <consortium name="RefSeq"/>
        </authorList>
    </citation>
    <scope>IDENTIFICATION</scope>
</reference>
<sequence length="119" mass="13404">MSFTHSIFNGIPQPSRLSVNKNCTRFITKASKRKENGGPTSRNQQLPKFQLKVSNTVIARYLKCVVIRAGRCTFRYSGDWSRIGVISKDVEDLLKIAAFLVVPFCIFLVSSFSKQTPDT</sequence>